<comment type="caution">
    <text evidence="1">The sequence shown here is derived from an EMBL/GenBank/DDBJ whole genome shotgun (WGS) entry which is preliminary data.</text>
</comment>
<dbReference type="EMBL" id="AHNR02000014">
    <property type="protein sequence ID" value="EKR56504.1"/>
    <property type="molecule type" value="Genomic_DNA"/>
</dbReference>
<proteinExistence type="predicted"/>
<dbReference type="Proteomes" id="UP000001340">
    <property type="component" value="Unassembled WGS sequence"/>
</dbReference>
<organism evidence="1 2">
    <name type="scientific">Leptospira interrogans str. UI 12758</name>
    <dbReference type="NCBI Taxonomy" id="1049938"/>
    <lineage>
        <taxon>Bacteria</taxon>
        <taxon>Pseudomonadati</taxon>
        <taxon>Spirochaetota</taxon>
        <taxon>Spirochaetia</taxon>
        <taxon>Leptospirales</taxon>
        <taxon>Leptospiraceae</taxon>
        <taxon>Leptospira</taxon>
    </lineage>
</organism>
<evidence type="ECO:0000313" key="2">
    <source>
        <dbReference type="Proteomes" id="UP000001340"/>
    </source>
</evidence>
<accession>A0A0E2DLK7</accession>
<reference evidence="1 2" key="1">
    <citation type="submission" date="2012-10" db="EMBL/GenBank/DDBJ databases">
        <authorList>
            <person name="Harkins D.M."/>
            <person name="Durkin A.S."/>
            <person name="Brinkac L.M."/>
            <person name="Haft D.H."/>
            <person name="Selengut J.D."/>
            <person name="Sanka R."/>
            <person name="DePew J."/>
            <person name="Purushe J."/>
            <person name="Chanthongthip A."/>
            <person name="Lattana O."/>
            <person name="Phetsouvanh R."/>
            <person name="Newton P.N."/>
            <person name="Vinetz J.M."/>
            <person name="Sutton G.G."/>
            <person name="Nierman W.C."/>
            <person name="Fouts D.E."/>
        </authorList>
    </citation>
    <scope>NUCLEOTIDE SEQUENCE [LARGE SCALE GENOMIC DNA]</scope>
    <source>
        <strain evidence="1 2">UI 12758</strain>
    </source>
</reference>
<name>A0A0E2DLK7_LEPIR</name>
<sequence length="42" mass="5191">MLIRIDRILRFKLKIAKKNSEFLQSKYLEAPDVAFYYGWIRR</sequence>
<dbReference type="AlphaFoldDB" id="A0A0E2DLK7"/>
<protein>
    <submittedName>
        <fullName evidence="1">Uncharacterized protein</fullName>
    </submittedName>
</protein>
<gene>
    <name evidence="1" type="ORF">LEP1GSC105_4388</name>
</gene>
<evidence type="ECO:0000313" key="1">
    <source>
        <dbReference type="EMBL" id="EKR56504.1"/>
    </source>
</evidence>